<dbReference type="OrthoDB" id="528882at2759"/>
<accession>A0A835XZJ1</accession>
<keyword evidence="2" id="KW-0732">Signal</keyword>
<keyword evidence="5" id="KW-1185">Reference proteome</keyword>
<evidence type="ECO:0000256" key="1">
    <source>
        <dbReference type="SAM" id="MobiDB-lite"/>
    </source>
</evidence>
<dbReference type="PANTHER" id="PTHR34859:SF2">
    <property type="entry name" value="LYSM DOMAIN-CONTAINING PROTEIN"/>
    <property type="match status" value="1"/>
</dbReference>
<reference evidence="4" key="1">
    <citation type="journal article" date="2020" name="bioRxiv">
        <title>Comparative genomics of Chlamydomonas.</title>
        <authorList>
            <person name="Craig R.J."/>
            <person name="Hasan A.R."/>
            <person name="Ness R.W."/>
            <person name="Keightley P.D."/>
        </authorList>
    </citation>
    <scope>NUCLEOTIDE SEQUENCE</scope>
    <source>
        <strain evidence="4">CCAP 11/70</strain>
    </source>
</reference>
<evidence type="ECO:0000313" key="5">
    <source>
        <dbReference type="Proteomes" id="UP000612055"/>
    </source>
</evidence>
<comment type="caution">
    <text evidence="4">The sequence shown here is derived from an EMBL/GenBank/DDBJ whole genome shotgun (WGS) entry which is preliminary data.</text>
</comment>
<feature type="region of interest" description="Disordered" evidence="1">
    <location>
        <begin position="381"/>
        <end position="401"/>
    </location>
</feature>
<evidence type="ECO:0000256" key="2">
    <source>
        <dbReference type="SAM" id="SignalP"/>
    </source>
</evidence>
<feature type="compositionally biased region" description="Pro residues" evidence="1">
    <location>
        <begin position="153"/>
        <end position="171"/>
    </location>
</feature>
<dbReference type="Pfam" id="PF12499">
    <property type="entry name" value="DUF3707"/>
    <property type="match status" value="1"/>
</dbReference>
<feature type="compositionally biased region" description="Basic and acidic residues" evidence="1">
    <location>
        <begin position="392"/>
        <end position="401"/>
    </location>
</feature>
<protein>
    <recommendedName>
        <fullName evidence="3">Pherophorin domain-containing protein</fullName>
    </recommendedName>
</protein>
<feature type="signal peptide" evidence="2">
    <location>
        <begin position="1"/>
        <end position="18"/>
    </location>
</feature>
<dbReference type="AlphaFoldDB" id="A0A835XZJ1"/>
<name>A0A835XZJ1_9CHLO</name>
<dbReference type="EMBL" id="JAEHOE010000040">
    <property type="protein sequence ID" value="KAG2493111.1"/>
    <property type="molecule type" value="Genomic_DNA"/>
</dbReference>
<feature type="chain" id="PRO_5032577928" description="Pherophorin domain-containing protein" evidence="2">
    <location>
        <begin position="19"/>
        <end position="753"/>
    </location>
</feature>
<dbReference type="PANTHER" id="PTHR34859">
    <property type="entry name" value="UNNAMED PRODUCT"/>
    <property type="match status" value="1"/>
</dbReference>
<sequence length="753" mass="80647">MAVLPFAALAVLLASASAQPSTSPLQSGCNNRYCCSRADLNKIEINVKSECYVNNVVNATVGGRLNRVAPTWGRPRDGPPNSTVLILTGVGLSLAKANDMRLCISLSKNRRGEGCTTLEQLCVPPEGMPNGSCAIALFDKKHDCCPISVARLPSPPPPKRLPSPKSPPPPKRTVMAAVADAGLFFSRDFMLEDCQPNLIKICGGLPAEADGTATRITDMQGLVDEALPLWREIFTGPNCRPELSDYTVVAITGGNGTDVTDLPEGCGIGATSLSCLQGVQNIIDAISNPPIIGGFLETVQRLPAKAAAGTPAGNMFDTLRMSSLLGNSFLQELRIPIYTGEEIASYESGNDDIDAACANIADNVMEAESYVLGYASVGWEKPEVEGEEEEDESKKEQSKKESSWLETTKISVCAAVNPCQNTFIIGLEGFTSPPIETEFGEFTLALTKVGFSYGSNFDTSYMVMPVSNAWLYSWSDASNPSFFATVNKRVNILMGGRVTWSLDVESSSSKKAVANIEMSMDAALGINTAGSTKEVILTAEAAGPTITLEDQLEIDLSSLMSLSSSIQWRYKSASDWSFEYVLAATLTNDVSKILQSGNSFGDILGPIVRFTGGASLAVRIDDNGVAVRIEVDGRLELAKDLRSILNLPALHADGIIFLYYMVGPVCWQNCPSGFTDTGALCLKPSPYGRGSGYPWKFGDGMNLHGARRRCERSNSQGCEQAGALYYDQEALLCYDKCRSGFKGVGPLCWATGC</sequence>
<dbReference type="Proteomes" id="UP000612055">
    <property type="component" value="Unassembled WGS sequence"/>
</dbReference>
<dbReference type="InterPro" id="IPR024616">
    <property type="entry name" value="Pherophorin"/>
</dbReference>
<proteinExistence type="predicted"/>
<feature type="region of interest" description="Disordered" evidence="1">
    <location>
        <begin position="149"/>
        <end position="171"/>
    </location>
</feature>
<evidence type="ECO:0000313" key="4">
    <source>
        <dbReference type="EMBL" id="KAG2493111.1"/>
    </source>
</evidence>
<gene>
    <name evidence="4" type="ORF">HYH03_008774</name>
</gene>
<evidence type="ECO:0000259" key="3">
    <source>
        <dbReference type="Pfam" id="PF12499"/>
    </source>
</evidence>
<organism evidence="4 5">
    <name type="scientific">Edaphochlamys debaryana</name>
    <dbReference type="NCBI Taxonomy" id="47281"/>
    <lineage>
        <taxon>Eukaryota</taxon>
        <taxon>Viridiplantae</taxon>
        <taxon>Chlorophyta</taxon>
        <taxon>core chlorophytes</taxon>
        <taxon>Chlorophyceae</taxon>
        <taxon>CS clade</taxon>
        <taxon>Chlamydomonadales</taxon>
        <taxon>Chlamydomonadales incertae sedis</taxon>
        <taxon>Edaphochlamys</taxon>
    </lineage>
</organism>
<feature type="domain" description="Pherophorin" evidence="3">
    <location>
        <begin position="24"/>
        <end position="146"/>
    </location>
</feature>